<keyword evidence="4" id="KW-0808">Transferase</keyword>
<dbReference type="eggNOG" id="arCOG07605">
    <property type="taxonomic scope" value="Archaea"/>
</dbReference>
<dbReference type="CDD" id="cd00082">
    <property type="entry name" value="HisKA"/>
    <property type="match status" value="1"/>
</dbReference>
<sequence>MSERSASEMAFWDDAAEDEAHQRYRTLLHTIGDGIFQLDVEGRFVAVNDVLSELTGYEYDELLGERIADVLETDGSAVEREIARLRTNPAQQSELLEVPVRTAGENLVLCEIRVNPFAEDESLRGAVGTVREIAGRNRTELDWRRQHREFEYEGEGYEITRDLQESEERLRLALQAGDLGMWELDLQTRDSPVRSPQHDRIFGYEEPREEWSFETFLEHVHPDDREFVERSFEDAFETGTWEFDCRIVRTDGEQRWIAAQGEFYYNTDGEPVRAIGVVEDVTEQKENAKYLEDAKSQLEAATEAGAVGTWEWDVPEDRMVVGASFADQFGVDPDAAREGVSLENFISSIHEDDRDRVREKIDAAVETCGEYEAEYRVRNADGELRWVVARGHVECDEDGNPLTFPGALTDITERKRAELEAENQSRQLETLFQVLPVGAVVADGDGSLLKANDVAKEIWGGDVFDAQSVDDYEKYSATWAESGEPVDPEEWTMAQVLRGESVAEPNVYEIDPFDGDRRIIMEHGEPVRDGDGDVIRAIVTLTDITERKAYEQKLEESNERLEQFAYAASHDLQEPLRMITSYLELLERRYGDRLDENGEEFLAYAVDGAERMREMIDGLLEFARVDTRGEPFEPVELDVVLEETLDTLRIKIDESGAEIELESLPRVRGDEAQLRQLFQNLLSNAIEYSGDEPPRVRVEADRAGETWTVAVRDEGVGIDADEQDRIFDVFERLHSQEEHPGTGIGLALCERIVERHGGEIRVDSEPGEGTTVTFTLPAA</sequence>
<dbReference type="SUPFAM" id="SSF47384">
    <property type="entry name" value="Homodimeric domain of signal transducing histidine kinase"/>
    <property type="match status" value="1"/>
</dbReference>
<dbReference type="InterPro" id="IPR004358">
    <property type="entry name" value="Sig_transdc_His_kin-like_C"/>
</dbReference>
<dbReference type="InterPro" id="IPR003661">
    <property type="entry name" value="HisK_dim/P_dom"/>
</dbReference>
<dbReference type="Pfam" id="PF02518">
    <property type="entry name" value="HATPase_c"/>
    <property type="match status" value="1"/>
</dbReference>
<dbReference type="Pfam" id="PF08448">
    <property type="entry name" value="PAS_4"/>
    <property type="match status" value="1"/>
</dbReference>
<dbReference type="InterPro" id="IPR001610">
    <property type="entry name" value="PAC"/>
</dbReference>
<dbReference type="PRINTS" id="PR00344">
    <property type="entry name" value="BCTRLSENSOR"/>
</dbReference>
<dbReference type="InterPro" id="IPR000014">
    <property type="entry name" value="PAS"/>
</dbReference>
<dbReference type="HOGENOM" id="CLU_000445_114_71_2"/>
<dbReference type="PANTHER" id="PTHR43304">
    <property type="entry name" value="PHYTOCHROME-LIKE PROTEIN CPH1"/>
    <property type="match status" value="1"/>
</dbReference>
<feature type="domain" description="PAC" evidence="8">
    <location>
        <begin position="371"/>
        <end position="423"/>
    </location>
</feature>
<dbReference type="GO" id="GO:0006355">
    <property type="term" value="P:regulation of DNA-templated transcription"/>
    <property type="evidence" value="ECO:0007669"/>
    <property type="project" value="InterPro"/>
</dbReference>
<dbReference type="PROSITE" id="PS50113">
    <property type="entry name" value="PAC"/>
    <property type="match status" value="3"/>
</dbReference>
<dbReference type="Gene3D" id="3.30.450.20">
    <property type="entry name" value="PAS domain"/>
    <property type="match status" value="4"/>
</dbReference>
<gene>
    <name evidence="9" type="ORF">Natoc_2617</name>
</gene>
<name>L0K206_9EURY</name>
<dbReference type="Gene3D" id="2.10.70.100">
    <property type="match status" value="2"/>
</dbReference>
<feature type="domain" description="PAC" evidence="8">
    <location>
        <begin position="501"/>
        <end position="556"/>
    </location>
</feature>
<keyword evidence="10" id="KW-1185">Reference proteome</keyword>
<dbReference type="InterPro" id="IPR036097">
    <property type="entry name" value="HisK_dim/P_sf"/>
</dbReference>
<evidence type="ECO:0000259" key="7">
    <source>
        <dbReference type="PROSITE" id="PS50112"/>
    </source>
</evidence>
<dbReference type="Proteomes" id="UP000010878">
    <property type="component" value="Chromosome"/>
</dbReference>
<comment type="catalytic activity">
    <reaction evidence="1">
        <text>ATP + protein L-histidine = ADP + protein N-phospho-L-histidine.</text>
        <dbReference type="EC" id="2.7.13.3"/>
    </reaction>
</comment>
<dbReference type="InterPro" id="IPR013655">
    <property type="entry name" value="PAS_fold_3"/>
</dbReference>
<dbReference type="SMART" id="SM00086">
    <property type="entry name" value="PAC"/>
    <property type="match status" value="4"/>
</dbReference>
<dbReference type="KEGG" id="nou:Natoc_2617"/>
<evidence type="ECO:0000256" key="4">
    <source>
        <dbReference type="ARBA" id="ARBA00022679"/>
    </source>
</evidence>
<dbReference type="PROSITE" id="PS50109">
    <property type="entry name" value="HIS_KIN"/>
    <property type="match status" value="1"/>
</dbReference>
<dbReference type="Gene3D" id="3.30.565.10">
    <property type="entry name" value="Histidine kinase-like ATPase, C-terminal domain"/>
    <property type="match status" value="1"/>
</dbReference>
<dbReference type="CDD" id="cd00130">
    <property type="entry name" value="PAS"/>
    <property type="match status" value="3"/>
</dbReference>
<dbReference type="eggNOG" id="arCOG02350">
    <property type="taxonomic scope" value="Archaea"/>
</dbReference>
<accession>L0K206</accession>
<evidence type="ECO:0000313" key="10">
    <source>
        <dbReference type="Proteomes" id="UP000010878"/>
    </source>
</evidence>
<dbReference type="AlphaFoldDB" id="L0K206"/>
<dbReference type="SMART" id="SM00091">
    <property type="entry name" value="PAS"/>
    <property type="match status" value="4"/>
</dbReference>
<dbReference type="FunFam" id="3.30.565.10:FF:000006">
    <property type="entry name" value="Sensor histidine kinase WalK"/>
    <property type="match status" value="1"/>
</dbReference>
<feature type="domain" description="PAC" evidence="8">
    <location>
        <begin position="241"/>
        <end position="293"/>
    </location>
</feature>
<keyword evidence="3" id="KW-0597">Phosphoprotein</keyword>
<feature type="domain" description="PAS" evidence="7">
    <location>
        <begin position="166"/>
        <end position="239"/>
    </location>
</feature>
<dbReference type="SMART" id="SM00388">
    <property type="entry name" value="HisKA"/>
    <property type="match status" value="1"/>
</dbReference>
<dbReference type="GO" id="GO:0000155">
    <property type="term" value="F:phosphorelay sensor kinase activity"/>
    <property type="evidence" value="ECO:0007669"/>
    <property type="project" value="InterPro"/>
</dbReference>
<evidence type="ECO:0000256" key="2">
    <source>
        <dbReference type="ARBA" id="ARBA00012438"/>
    </source>
</evidence>
<dbReference type="Pfam" id="PF00989">
    <property type="entry name" value="PAS"/>
    <property type="match status" value="1"/>
</dbReference>
<feature type="domain" description="PAS" evidence="7">
    <location>
        <begin position="20"/>
        <end position="74"/>
    </location>
</feature>
<evidence type="ECO:0000256" key="1">
    <source>
        <dbReference type="ARBA" id="ARBA00000085"/>
    </source>
</evidence>
<dbReference type="InterPro" id="IPR003594">
    <property type="entry name" value="HATPase_dom"/>
</dbReference>
<dbReference type="eggNOG" id="arCOG02348">
    <property type="taxonomic scope" value="Archaea"/>
</dbReference>
<evidence type="ECO:0000259" key="8">
    <source>
        <dbReference type="PROSITE" id="PS50113"/>
    </source>
</evidence>
<dbReference type="InterPro" id="IPR036890">
    <property type="entry name" value="HATPase_C_sf"/>
</dbReference>
<dbReference type="PANTHER" id="PTHR43304:SF1">
    <property type="entry name" value="PAC DOMAIN-CONTAINING PROTEIN"/>
    <property type="match status" value="1"/>
</dbReference>
<dbReference type="InterPro" id="IPR035965">
    <property type="entry name" value="PAS-like_dom_sf"/>
</dbReference>
<feature type="domain" description="Histidine kinase" evidence="6">
    <location>
        <begin position="567"/>
        <end position="779"/>
    </location>
</feature>
<dbReference type="PROSITE" id="PS50112">
    <property type="entry name" value="PAS"/>
    <property type="match status" value="2"/>
</dbReference>
<evidence type="ECO:0000313" key="9">
    <source>
        <dbReference type="EMBL" id="AGB38379.1"/>
    </source>
</evidence>
<dbReference type="GeneID" id="14404323"/>
<protein>
    <recommendedName>
        <fullName evidence="2">histidine kinase</fullName>
        <ecNumber evidence="2">2.7.13.3</ecNumber>
    </recommendedName>
</protein>
<dbReference type="RefSeq" id="WP_015321819.1">
    <property type="nucleotide sequence ID" value="NC_019974.1"/>
</dbReference>
<dbReference type="EMBL" id="CP003929">
    <property type="protein sequence ID" value="AGB38379.1"/>
    <property type="molecule type" value="Genomic_DNA"/>
</dbReference>
<evidence type="ECO:0000259" key="6">
    <source>
        <dbReference type="PROSITE" id="PS50109"/>
    </source>
</evidence>
<reference evidence="9 10" key="1">
    <citation type="submission" date="2012-11" db="EMBL/GenBank/DDBJ databases">
        <title>FINISHED of Natronococcus occultus SP4, DSM 3396.</title>
        <authorList>
            <consortium name="DOE Joint Genome Institute"/>
            <person name="Eisen J."/>
            <person name="Huntemann M."/>
            <person name="Wei C.-L."/>
            <person name="Han J."/>
            <person name="Detter J.C."/>
            <person name="Han C."/>
            <person name="Tapia R."/>
            <person name="Chen A."/>
            <person name="Kyrpides N."/>
            <person name="Mavromatis K."/>
            <person name="Markowitz V."/>
            <person name="Szeto E."/>
            <person name="Ivanova N."/>
            <person name="Mikhailova N."/>
            <person name="Ovchinnikova G."/>
            <person name="Pagani I."/>
            <person name="Pati A."/>
            <person name="Goodwin L."/>
            <person name="Nordberg H.P."/>
            <person name="Cantor M.N."/>
            <person name="Hua S.X."/>
            <person name="Woyke T."/>
            <person name="Eisen J."/>
            <person name="Klenk H.-P."/>
            <person name="Klenk H.-P."/>
        </authorList>
    </citation>
    <scope>NUCLEOTIDE SEQUENCE [LARGE SCALE GENOMIC DNA]</scope>
    <source>
        <strain evidence="9 10">SP4</strain>
    </source>
</reference>
<keyword evidence="5" id="KW-0418">Kinase</keyword>
<evidence type="ECO:0000256" key="3">
    <source>
        <dbReference type="ARBA" id="ARBA00022553"/>
    </source>
</evidence>
<dbReference type="OrthoDB" id="106630at2157"/>
<dbReference type="InterPro" id="IPR000700">
    <property type="entry name" value="PAS-assoc_C"/>
</dbReference>
<organism evidence="9 10">
    <name type="scientific">Natronococcus occultus SP4</name>
    <dbReference type="NCBI Taxonomy" id="694430"/>
    <lineage>
        <taxon>Archaea</taxon>
        <taxon>Methanobacteriati</taxon>
        <taxon>Methanobacteriota</taxon>
        <taxon>Stenosarchaea group</taxon>
        <taxon>Halobacteria</taxon>
        <taxon>Halobacteriales</taxon>
        <taxon>Natrialbaceae</taxon>
        <taxon>Natronococcus</taxon>
    </lineage>
</organism>
<dbReference type="SUPFAM" id="SSF55874">
    <property type="entry name" value="ATPase domain of HSP90 chaperone/DNA topoisomerase II/histidine kinase"/>
    <property type="match status" value="1"/>
</dbReference>
<dbReference type="SUPFAM" id="SSF55785">
    <property type="entry name" value="PYP-like sensor domain (PAS domain)"/>
    <property type="match status" value="4"/>
</dbReference>
<dbReference type="InterPro" id="IPR052162">
    <property type="entry name" value="Sensor_kinase/Photoreceptor"/>
</dbReference>
<dbReference type="NCBIfam" id="TIGR00229">
    <property type="entry name" value="sensory_box"/>
    <property type="match status" value="4"/>
</dbReference>
<dbReference type="EC" id="2.7.13.3" evidence="2"/>
<evidence type="ECO:0000256" key="5">
    <source>
        <dbReference type="ARBA" id="ARBA00022777"/>
    </source>
</evidence>
<dbReference type="Pfam" id="PF08447">
    <property type="entry name" value="PAS_3"/>
    <property type="match status" value="2"/>
</dbReference>
<dbReference type="SMART" id="SM00387">
    <property type="entry name" value="HATPase_c"/>
    <property type="match status" value="1"/>
</dbReference>
<dbReference type="Pfam" id="PF00512">
    <property type="entry name" value="HisKA"/>
    <property type="match status" value="1"/>
</dbReference>
<dbReference type="Gene3D" id="1.10.287.130">
    <property type="match status" value="1"/>
</dbReference>
<dbReference type="InterPro" id="IPR005467">
    <property type="entry name" value="His_kinase_dom"/>
</dbReference>
<dbReference type="InterPro" id="IPR013656">
    <property type="entry name" value="PAS_4"/>
</dbReference>
<dbReference type="InterPro" id="IPR013767">
    <property type="entry name" value="PAS_fold"/>
</dbReference>
<proteinExistence type="predicted"/>
<dbReference type="STRING" id="694430.Natoc_2617"/>